<dbReference type="RefSeq" id="WP_223176165.1">
    <property type="nucleotide sequence ID" value="NZ_SGVY01000055.1"/>
</dbReference>
<evidence type="ECO:0000313" key="1">
    <source>
        <dbReference type="EMBL" id="TFH76173.1"/>
    </source>
</evidence>
<keyword evidence="2" id="KW-1185">Reference proteome</keyword>
<evidence type="ECO:0000313" key="2">
    <source>
        <dbReference type="Proteomes" id="UP000297872"/>
    </source>
</evidence>
<accession>A0A4Y8V9Y6</accession>
<dbReference type="EMBL" id="SGVY01000055">
    <property type="protein sequence ID" value="TFH76173.1"/>
    <property type="molecule type" value="Genomic_DNA"/>
</dbReference>
<reference evidence="1 2" key="1">
    <citation type="submission" date="2019-02" db="EMBL/GenBank/DDBJ databases">
        <title>Draft Genome Sequence of the Prevotella sp. BCRC 81118, Isolated from Human Feces.</title>
        <authorList>
            <person name="Huang C.-H."/>
        </authorList>
    </citation>
    <scope>NUCLEOTIDE SEQUENCE [LARGE SCALE GENOMIC DNA]</scope>
    <source>
        <strain evidence="1 2">BCRC 81118</strain>
    </source>
</reference>
<name>A0A4Y8V9Y6_9BACT</name>
<dbReference type="AlphaFoldDB" id="A0A4Y8V9Y6"/>
<protein>
    <submittedName>
        <fullName evidence="1">Uncharacterized protein</fullName>
    </submittedName>
</protein>
<proteinExistence type="predicted"/>
<comment type="caution">
    <text evidence="1">The sequence shown here is derived from an EMBL/GenBank/DDBJ whole genome shotgun (WGS) entry which is preliminary data.</text>
</comment>
<dbReference type="Proteomes" id="UP000297872">
    <property type="component" value="Unassembled WGS sequence"/>
</dbReference>
<sequence length="67" mass="7529">MLLVNVIMHIPDVLKAMNYAPWATFVETHLEGVNHNQVTRAALSTEVIMHGKANRIHIPEDGEIVEL</sequence>
<dbReference type="GeneID" id="302996495"/>
<organism evidence="1 2">
    <name type="scientific">Segatella hominis</name>
    <dbReference type="NCBI Taxonomy" id="2518605"/>
    <lineage>
        <taxon>Bacteria</taxon>
        <taxon>Pseudomonadati</taxon>
        <taxon>Bacteroidota</taxon>
        <taxon>Bacteroidia</taxon>
        <taxon>Bacteroidales</taxon>
        <taxon>Prevotellaceae</taxon>
        <taxon>Segatella</taxon>
    </lineage>
</organism>
<gene>
    <name evidence="1" type="ORF">EXN75_14610</name>
</gene>